<proteinExistence type="predicted"/>
<dbReference type="AlphaFoldDB" id="A0A816PSQ7"/>
<evidence type="ECO:0000313" key="2">
    <source>
        <dbReference type="EMBL" id="CAF2051968.1"/>
    </source>
</evidence>
<evidence type="ECO:0000256" key="1">
    <source>
        <dbReference type="SAM" id="Phobius"/>
    </source>
</evidence>
<feature type="non-terminal residue" evidence="2">
    <location>
        <position position="114"/>
    </location>
</feature>
<gene>
    <name evidence="2" type="ORF">DARMORV10_A09P67090.1</name>
</gene>
<dbReference type="Proteomes" id="UP001295469">
    <property type="component" value="Chromosome A09"/>
</dbReference>
<organism evidence="2">
    <name type="scientific">Brassica napus</name>
    <name type="common">Rape</name>
    <dbReference type="NCBI Taxonomy" id="3708"/>
    <lineage>
        <taxon>Eukaryota</taxon>
        <taxon>Viridiplantae</taxon>
        <taxon>Streptophyta</taxon>
        <taxon>Embryophyta</taxon>
        <taxon>Tracheophyta</taxon>
        <taxon>Spermatophyta</taxon>
        <taxon>Magnoliopsida</taxon>
        <taxon>eudicotyledons</taxon>
        <taxon>Gunneridae</taxon>
        <taxon>Pentapetalae</taxon>
        <taxon>rosids</taxon>
        <taxon>malvids</taxon>
        <taxon>Brassicales</taxon>
        <taxon>Brassicaceae</taxon>
        <taxon>Brassiceae</taxon>
        <taxon>Brassica</taxon>
    </lineage>
</organism>
<dbReference type="EMBL" id="HG994363">
    <property type="protein sequence ID" value="CAF2051968.1"/>
    <property type="molecule type" value="Genomic_DNA"/>
</dbReference>
<feature type="transmembrane region" description="Helical" evidence="1">
    <location>
        <begin position="12"/>
        <end position="37"/>
    </location>
</feature>
<name>A0A816PSQ7_BRANA</name>
<keyword evidence="1" id="KW-0812">Transmembrane</keyword>
<keyword evidence="1" id="KW-0472">Membrane</keyword>
<accession>A0A816PSQ7</accession>
<protein>
    <submittedName>
        <fullName evidence="2">(rape) hypothetical protein</fullName>
    </submittedName>
</protein>
<keyword evidence="1" id="KW-1133">Transmembrane helix</keyword>
<feature type="transmembrane region" description="Helical" evidence="1">
    <location>
        <begin position="82"/>
        <end position="104"/>
    </location>
</feature>
<feature type="transmembrane region" description="Helical" evidence="1">
    <location>
        <begin position="44"/>
        <end position="62"/>
    </location>
</feature>
<reference evidence="2" key="1">
    <citation type="submission" date="2021-01" db="EMBL/GenBank/DDBJ databases">
        <authorList>
            <consortium name="Genoscope - CEA"/>
            <person name="William W."/>
        </authorList>
    </citation>
    <scope>NUCLEOTIDE SEQUENCE</scope>
</reference>
<sequence length="114" mass="12258">VLSVFGRGVCPWLALARSFVAGFLFLFSLGLSVVLPVTARESQSGAIVVVTRLVRTLFLALFDLRIWGVAEVLPPFVCRSDVVALGLLSPFLIKMWGLAVAVVVSPSSRVLVMV</sequence>